<dbReference type="HAMAP" id="MF_00115">
    <property type="entry name" value="MscL"/>
    <property type="match status" value="1"/>
</dbReference>
<dbReference type="AlphaFoldDB" id="A0A939H8E5"/>
<comment type="function">
    <text evidence="10">Channel that opens in response to stretch forces in the membrane lipid bilayer. May participate in the regulation of osmotic pressure changes within the cell.</text>
</comment>
<dbReference type="InterPro" id="IPR001185">
    <property type="entry name" value="MS_channel"/>
</dbReference>
<dbReference type="PANTHER" id="PTHR30266">
    <property type="entry name" value="MECHANOSENSITIVE CHANNEL MSCL"/>
    <property type="match status" value="1"/>
</dbReference>
<keyword evidence="12" id="KW-1185">Reference proteome</keyword>
<accession>A0A939H8E5</accession>
<dbReference type="PANTHER" id="PTHR30266:SF2">
    <property type="entry name" value="LARGE-CONDUCTANCE MECHANOSENSITIVE CHANNEL"/>
    <property type="match status" value="1"/>
</dbReference>
<dbReference type="Gene3D" id="1.10.1200.120">
    <property type="entry name" value="Large-conductance mechanosensitive channel, MscL, domain 1"/>
    <property type="match status" value="1"/>
</dbReference>
<keyword evidence="4 10" id="KW-1003">Cell membrane</keyword>
<keyword evidence="8 10" id="KW-0472">Membrane</keyword>
<reference evidence="11" key="1">
    <citation type="submission" date="2021-03" db="EMBL/GenBank/DDBJ databases">
        <title>Proteiniclasticum marinus sp. nov., isolated from tidal flat sediment.</title>
        <authorList>
            <person name="Namirimu T."/>
            <person name="Yang J.-A."/>
            <person name="Yang S.-H."/>
            <person name="Kim Y.-J."/>
            <person name="Kwon K.K."/>
        </authorList>
    </citation>
    <scope>NUCLEOTIDE SEQUENCE</scope>
    <source>
        <strain evidence="11">SCR006</strain>
    </source>
</reference>
<dbReference type="RefSeq" id="WP_207600663.1">
    <property type="nucleotide sequence ID" value="NZ_JAFNJU010000012.1"/>
</dbReference>
<evidence type="ECO:0000256" key="4">
    <source>
        <dbReference type="ARBA" id="ARBA00022475"/>
    </source>
</evidence>
<evidence type="ECO:0000256" key="10">
    <source>
        <dbReference type="HAMAP-Rule" id="MF_00115"/>
    </source>
</evidence>
<evidence type="ECO:0000313" key="12">
    <source>
        <dbReference type="Proteomes" id="UP000664218"/>
    </source>
</evidence>
<dbReference type="NCBIfam" id="NF001843">
    <property type="entry name" value="PRK00567.1-4"/>
    <property type="match status" value="1"/>
</dbReference>
<keyword evidence="3 10" id="KW-0813">Transport</keyword>
<evidence type="ECO:0000256" key="8">
    <source>
        <dbReference type="ARBA" id="ARBA00023136"/>
    </source>
</evidence>
<comment type="subunit">
    <text evidence="10">Homopentamer.</text>
</comment>
<keyword evidence="7 10" id="KW-0406">Ion transport</keyword>
<comment type="similarity">
    <text evidence="2 10">Belongs to the MscL family.</text>
</comment>
<dbReference type="InterPro" id="IPR036019">
    <property type="entry name" value="MscL_channel"/>
</dbReference>
<dbReference type="InterPro" id="IPR019823">
    <property type="entry name" value="Mechanosensitive_channel_CS"/>
</dbReference>
<evidence type="ECO:0000313" key="11">
    <source>
        <dbReference type="EMBL" id="MBO1266139.1"/>
    </source>
</evidence>
<name>A0A939H8E5_9CLOT</name>
<dbReference type="Proteomes" id="UP000664218">
    <property type="component" value="Unassembled WGS sequence"/>
</dbReference>
<evidence type="ECO:0000256" key="3">
    <source>
        <dbReference type="ARBA" id="ARBA00022448"/>
    </source>
</evidence>
<dbReference type="GO" id="GO:0005886">
    <property type="term" value="C:plasma membrane"/>
    <property type="evidence" value="ECO:0007669"/>
    <property type="project" value="UniProtKB-SubCell"/>
</dbReference>
<evidence type="ECO:0000256" key="9">
    <source>
        <dbReference type="ARBA" id="ARBA00023303"/>
    </source>
</evidence>
<evidence type="ECO:0000256" key="1">
    <source>
        <dbReference type="ARBA" id="ARBA00004651"/>
    </source>
</evidence>
<feature type="transmembrane region" description="Helical" evidence="10">
    <location>
        <begin position="67"/>
        <end position="90"/>
    </location>
</feature>
<feature type="transmembrane region" description="Helical" evidence="10">
    <location>
        <begin position="20"/>
        <end position="47"/>
    </location>
</feature>
<keyword evidence="5 10" id="KW-0812">Transmembrane</keyword>
<keyword evidence="6 10" id="KW-1133">Transmembrane helix</keyword>
<organism evidence="11 12">
    <name type="scientific">Proteiniclasticum aestuarii</name>
    <dbReference type="NCBI Taxonomy" id="2817862"/>
    <lineage>
        <taxon>Bacteria</taxon>
        <taxon>Bacillati</taxon>
        <taxon>Bacillota</taxon>
        <taxon>Clostridia</taxon>
        <taxon>Eubacteriales</taxon>
        <taxon>Clostridiaceae</taxon>
        <taxon>Proteiniclasticum</taxon>
    </lineage>
</organism>
<dbReference type="PROSITE" id="PS01327">
    <property type="entry name" value="MSCL"/>
    <property type="match status" value="1"/>
</dbReference>
<evidence type="ECO:0000256" key="2">
    <source>
        <dbReference type="ARBA" id="ARBA00007254"/>
    </source>
</evidence>
<dbReference type="GO" id="GO:0008381">
    <property type="term" value="F:mechanosensitive monoatomic ion channel activity"/>
    <property type="evidence" value="ECO:0007669"/>
    <property type="project" value="UniProtKB-UniRule"/>
</dbReference>
<gene>
    <name evidence="10 11" type="primary">mscL</name>
    <name evidence="11" type="ORF">J3A84_13965</name>
</gene>
<protein>
    <recommendedName>
        <fullName evidence="10">Large-conductance mechanosensitive channel</fullName>
    </recommendedName>
</protein>
<dbReference type="EMBL" id="JAFNJU010000012">
    <property type="protein sequence ID" value="MBO1266139.1"/>
    <property type="molecule type" value="Genomic_DNA"/>
</dbReference>
<dbReference type="NCBIfam" id="TIGR00220">
    <property type="entry name" value="mscL"/>
    <property type="match status" value="1"/>
</dbReference>
<evidence type="ECO:0000256" key="5">
    <source>
        <dbReference type="ARBA" id="ARBA00022692"/>
    </source>
</evidence>
<dbReference type="Pfam" id="PF01741">
    <property type="entry name" value="MscL"/>
    <property type="match status" value="1"/>
</dbReference>
<evidence type="ECO:0000256" key="6">
    <source>
        <dbReference type="ARBA" id="ARBA00022989"/>
    </source>
</evidence>
<dbReference type="SUPFAM" id="SSF81330">
    <property type="entry name" value="Gated mechanosensitive channel"/>
    <property type="match status" value="1"/>
</dbReference>
<evidence type="ECO:0000256" key="7">
    <source>
        <dbReference type="ARBA" id="ARBA00023065"/>
    </source>
</evidence>
<keyword evidence="9 10" id="KW-0407">Ion channel</keyword>
<sequence length="127" mass="13987">MKTFIKEFKEFAIKGNVVDLAVAVIIGGAFRAIITSFVDDIIMPLIAAIFSIPDFSELSFTANGTPIMVGLFIQAIVNFLIVALTIFVVVKLITRMKKKEEETPAASPVPTTEEVLLTEIRDLLKEK</sequence>
<dbReference type="InterPro" id="IPR037673">
    <property type="entry name" value="MSC/AndL"/>
</dbReference>
<comment type="caution">
    <text evidence="11">The sequence shown here is derived from an EMBL/GenBank/DDBJ whole genome shotgun (WGS) entry which is preliminary data.</text>
</comment>
<dbReference type="PRINTS" id="PR01264">
    <property type="entry name" value="MECHCHANNEL"/>
</dbReference>
<comment type="subcellular location">
    <subcellularLocation>
        <location evidence="1 10">Cell membrane</location>
        <topology evidence="1 10">Multi-pass membrane protein</topology>
    </subcellularLocation>
</comment>
<proteinExistence type="inferred from homology"/>